<dbReference type="InterPro" id="IPR036961">
    <property type="entry name" value="Kinesin_motor_dom_sf"/>
</dbReference>
<keyword evidence="1" id="KW-0175">Coiled coil</keyword>
<dbReference type="SUPFAM" id="SSF64356">
    <property type="entry name" value="SNARE-like"/>
    <property type="match status" value="1"/>
</dbReference>
<dbReference type="OrthoDB" id="430362at2759"/>
<dbReference type="GO" id="GO:0008017">
    <property type="term" value="F:microtubule binding"/>
    <property type="evidence" value="ECO:0007669"/>
    <property type="project" value="InterPro"/>
</dbReference>
<protein>
    <submittedName>
        <fullName evidence="7">Klp-20 protein</fullName>
    </submittedName>
</protein>
<feature type="compositionally biased region" description="Polar residues" evidence="4">
    <location>
        <begin position="144"/>
        <end position="160"/>
    </location>
</feature>
<dbReference type="Gene3D" id="3.30.450.50">
    <property type="entry name" value="Longin domain"/>
    <property type="match status" value="1"/>
</dbReference>
<feature type="region of interest" description="Disordered" evidence="4">
    <location>
        <begin position="141"/>
        <end position="163"/>
    </location>
</feature>
<evidence type="ECO:0000256" key="5">
    <source>
        <dbReference type="SAM" id="Phobius"/>
    </source>
</evidence>
<keyword evidence="5" id="KW-1133">Transmembrane helix</keyword>
<dbReference type="PROSITE" id="PS50067">
    <property type="entry name" value="KINESIN_MOTOR_2"/>
    <property type="match status" value="1"/>
</dbReference>
<dbReference type="InterPro" id="IPR027417">
    <property type="entry name" value="P-loop_NTPase"/>
</dbReference>
<dbReference type="Proteomes" id="UP000601435">
    <property type="component" value="Unassembled WGS sequence"/>
</dbReference>
<dbReference type="GO" id="GO:0005524">
    <property type="term" value="F:ATP binding"/>
    <property type="evidence" value="ECO:0007669"/>
    <property type="project" value="UniProtKB-UniRule"/>
</dbReference>
<evidence type="ECO:0000259" key="6">
    <source>
        <dbReference type="PROSITE" id="PS50067"/>
    </source>
</evidence>
<feature type="region of interest" description="Disordered" evidence="4">
    <location>
        <begin position="260"/>
        <end position="326"/>
    </location>
</feature>
<dbReference type="Pfam" id="PF00225">
    <property type="entry name" value="Kinesin"/>
    <property type="match status" value="1"/>
</dbReference>
<feature type="compositionally biased region" description="Polar residues" evidence="4">
    <location>
        <begin position="279"/>
        <end position="303"/>
    </location>
</feature>
<keyword evidence="2 3" id="KW-0505">Motor protein</keyword>
<dbReference type="InterPro" id="IPR027640">
    <property type="entry name" value="Kinesin-like_fam"/>
</dbReference>
<evidence type="ECO:0000256" key="4">
    <source>
        <dbReference type="SAM" id="MobiDB-lite"/>
    </source>
</evidence>
<organism evidence="7 8">
    <name type="scientific">Symbiodinium necroappetens</name>
    <dbReference type="NCBI Taxonomy" id="1628268"/>
    <lineage>
        <taxon>Eukaryota</taxon>
        <taxon>Sar</taxon>
        <taxon>Alveolata</taxon>
        <taxon>Dinophyceae</taxon>
        <taxon>Suessiales</taxon>
        <taxon>Symbiodiniaceae</taxon>
        <taxon>Symbiodinium</taxon>
    </lineage>
</organism>
<dbReference type="InterPro" id="IPR011012">
    <property type="entry name" value="Longin-like_dom_sf"/>
</dbReference>
<dbReference type="Gene3D" id="3.40.850.10">
    <property type="entry name" value="Kinesin motor domain"/>
    <property type="match status" value="1"/>
</dbReference>
<keyword evidence="3" id="KW-0547">Nucleotide-binding</keyword>
<accession>A0A812M7X6</accession>
<dbReference type="SUPFAM" id="SSF52540">
    <property type="entry name" value="P-loop containing nucleoside triphosphate hydrolases"/>
    <property type="match status" value="1"/>
</dbReference>
<feature type="binding site" evidence="3">
    <location>
        <begin position="444"/>
        <end position="451"/>
    </location>
    <ligand>
        <name>ATP</name>
        <dbReference type="ChEBI" id="CHEBI:30616"/>
    </ligand>
</feature>
<proteinExistence type="inferred from homology"/>
<dbReference type="PANTHER" id="PTHR47968:SF75">
    <property type="entry name" value="CENTROMERE-ASSOCIATED PROTEIN E"/>
    <property type="match status" value="1"/>
</dbReference>
<evidence type="ECO:0000256" key="1">
    <source>
        <dbReference type="ARBA" id="ARBA00023054"/>
    </source>
</evidence>
<reference evidence="7" key="1">
    <citation type="submission" date="2021-02" db="EMBL/GenBank/DDBJ databases">
        <authorList>
            <person name="Dougan E. K."/>
            <person name="Rhodes N."/>
            <person name="Thang M."/>
            <person name="Chan C."/>
        </authorList>
    </citation>
    <scope>NUCLEOTIDE SEQUENCE</scope>
</reference>
<gene>
    <name evidence="7" type="primary">klp-20</name>
    <name evidence="7" type="ORF">SNEC2469_LOCUS5803</name>
</gene>
<dbReference type="EMBL" id="CAJNJA010010502">
    <property type="protein sequence ID" value="CAE7258399.1"/>
    <property type="molecule type" value="Genomic_DNA"/>
</dbReference>
<dbReference type="PANTHER" id="PTHR47968">
    <property type="entry name" value="CENTROMERE PROTEIN E"/>
    <property type="match status" value="1"/>
</dbReference>
<evidence type="ECO:0000313" key="8">
    <source>
        <dbReference type="Proteomes" id="UP000601435"/>
    </source>
</evidence>
<keyword evidence="8" id="KW-1185">Reference proteome</keyword>
<comment type="caution">
    <text evidence="7">The sequence shown here is derived from an EMBL/GenBank/DDBJ whole genome shotgun (WGS) entry which is preliminary data.</text>
</comment>
<sequence length="556" mass="61707">MQNQTWGGSSLPFLAVGRVKDSVTLAYYIDPESVEQQEQTQEVFQKLLKASSQKLAAGQRTRLQWNNGSVCCLMDEQARLLYCVVTSLLTYPERQAYQLLYDFRGLVERDDANLDEAEKHALNEKLAEQMRDLVKKYEGFQDPSKLSSTNTPSVMDTSSAPLHHQDERDLRQAESKKWIFVALLVLVIVLFLMWLFGVFGGSKPEETGTTTAVVPYLMYLSFCKQLPAGSALIHRAETLLRCVQLILNGQLQDFIGRAPTRRMPDATTSTSWRMPRSSPGRQSAATWASFSKGSGSTLKNSRASAGGRKELTSTWSPGSAHGHSHFQDLPRISEQIRVCVRIRPLTSDEANNGELPSIVPGPQGSGLLKLLLVESITSTSRMKRASQSSMFQSFSSLSRSWPRTWEFDWVLSGRGSQAAVYNLFGQHLVQNAVEGLHGSVIACGPSSTGKSHTIFGGRPQEQQGLVPRLAEGIFRVLRARGEKHIVKFSYLELYNERIQDLLRPGRAKAPALEVRQHPRVGVFVGSTEPSAASAVRQCASPCLVTPENCSWFKGRE</sequence>
<feature type="transmembrane region" description="Helical" evidence="5">
    <location>
        <begin position="178"/>
        <end position="199"/>
    </location>
</feature>
<evidence type="ECO:0000313" key="7">
    <source>
        <dbReference type="EMBL" id="CAE7258399.1"/>
    </source>
</evidence>
<comment type="similarity">
    <text evidence="3">Belongs to the TRAFAC class myosin-kinesin ATPase superfamily. Kinesin family.</text>
</comment>
<keyword evidence="5" id="KW-0812">Transmembrane</keyword>
<dbReference type="GO" id="GO:0003777">
    <property type="term" value="F:microtubule motor activity"/>
    <property type="evidence" value="ECO:0007669"/>
    <property type="project" value="InterPro"/>
</dbReference>
<keyword evidence="3" id="KW-0067">ATP-binding</keyword>
<evidence type="ECO:0000256" key="3">
    <source>
        <dbReference type="PROSITE-ProRule" id="PRU00283"/>
    </source>
</evidence>
<keyword evidence="5" id="KW-0472">Membrane</keyword>
<dbReference type="GO" id="GO:0007018">
    <property type="term" value="P:microtubule-based movement"/>
    <property type="evidence" value="ECO:0007669"/>
    <property type="project" value="InterPro"/>
</dbReference>
<evidence type="ECO:0000256" key="2">
    <source>
        <dbReference type="ARBA" id="ARBA00023175"/>
    </source>
</evidence>
<dbReference type="AlphaFoldDB" id="A0A812M7X6"/>
<dbReference type="InterPro" id="IPR001752">
    <property type="entry name" value="Kinesin_motor_dom"/>
</dbReference>
<feature type="domain" description="Kinesin motor" evidence="6">
    <location>
        <begin position="335"/>
        <end position="556"/>
    </location>
</feature>
<name>A0A812M7X6_9DINO</name>
<dbReference type="SMART" id="SM00129">
    <property type="entry name" value="KISc"/>
    <property type="match status" value="1"/>
</dbReference>